<evidence type="ECO:0000256" key="5">
    <source>
        <dbReference type="PIRSR" id="PIRSR016020-1"/>
    </source>
</evidence>
<keyword evidence="3 4" id="KW-0413">Isomerase</keyword>
<comment type="catalytic activity">
    <reaction evidence="1">
        <text>alpha-D-glucose 6-phosphate = beta-D-glucose 6-phosphate</text>
        <dbReference type="Rhea" id="RHEA:16249"/>
        <dbReference type="ChEBI" id="CHEBI:58225"/>
        <dbReference type="ChEBI" id="CHEBI:58247"/>
        <dbReference type="EC" id="5.1.3.15"/>
    </reaction>
</comment>
<dbReference type="OrthoDB" id="9790727at2"/>
<organism evidence="6 7">
    <name type="scientific">Microbulbifer marinus</name>
    <dbReference type="NCBI Taxonomy" id="658218"/>
    <lineage>
        <taxon>Bacteria</taxon>
        <taxon>Pseudomonadati</taxon>
        <taxon>Pseudomonadota</taxon>
        <taxon>Gammaproteobacteria</taxon>
        <taxon>Cellvibrionales</taxon>
        <taxon>Microbulbiferaceae</taxon>
        <taxon>Microbulbifer</taxon>
    </lineage>
</organism>
<dbReference type="Pfam" id="PF01263">
    <property type="entry name" value="Aldose_epim"/>
    <property type="match status" value="1"/>
</dbReference>
<evidence type="ECO:0000313" key="6">
    <source>
        <dbReference type="EMBL" id="SDZ97341.1"/>
    </source>
</evidence>
<dbReference type="InterPro" id="IPR014718">
    <property type="entry name" value="GH-type_carb-bd"/>
</dbReference>
<dbReference type="EC" id="5.1.3.15" evidence="4"/>
<dbReference type="InterPro" id="IPR025532">
    <property type="entry name" value="G6P_1-epimerase"/>
</dbReference>
<dbReference type="PIRSF" id="PIRSF016020">
    <property type="entry name" value="PHexose_mutarotase"/>
    <property type="match status" value="1"/>
</dbReference>
<dbReference type="InterPro" id="IPR011013">
    <property type="entry name" value="Gal_mutarotase_sf_dom"/>
</dbReference>
<dbReference type="GO" id="GO:0047938">
    <property type="term" value="F:glucose-6-phosphate 1-epimerase activity"/>
    <property type="evidence" value="ECO:0007669"/>
    <property type="project" value="UniProtKB-UniRule"/>
</dbReference>
<keyword evidence="7" id="KW-1185">Reference proteome</keyword>
<name>A0A1H3XEH9_9GAMM</name>
<reference evidence="7" key="1">
    <citation type="submission" date="2016-10" db="EMBL/GenBank/DDBJ databases">
        <authorList>
            <person name="Varghese N."/>
            <person name="Submissions S."/>
        </authorList>
    </citation>
    <scope>NUCLEOTIDE SEQUENCE [LARGE SCALE GENOMIC DNA]</scope>
    <source>
        <strain evidence="7">CGMCC 1.10657</strain>
    </source>
</reference>
<dbReference type="SUPFAM" id="SSF74650">
    <property type="entry name" value="Galactose mutarotase-like"/>
    <property type="match status" value="1"/>
</dbReference>
<dbReference type="AlphaFoldDB" id="A0A1H3XEH9"/>
<dbReference type="PANTHER" id="PTHR11122:SF13">
    <property type="entry name" value="GLUCOSE-6-PHOSPHATE 1-EPIMERASE"/>
    <property type="match status" value="1"/>
</dbReference>
<evidence type="ECO:0000256" key="2">
    <source>
        <dbReference type="ARBA" id="ARBA00005866"/>
    </source>
</evidence>
<dbReference type="EMBL" id="FNQO01000001">
    <property type="protein sequence ID" value="SDZ97341.1"/>
    <property type="molecule type" value="Genomic_DNA"/>
</dbReference>
<evidence type="ECO:0000313" key="7">
    <source>
        <dbReference type="Proteomes" id="UP000198658"/>
    </source>
</evidence>
<dbReference type="RefSeq" id="WP_091386569.1">
    <property type="nucleotide sequence ID" value="NZ_FNQO01000001.1"/>
</dbReference>
<dbReference type="GO" id="GO:0005975">
    <property type="term" value="P:carbohydrate metabolic process"/>
    <property type="evidence" value="ECO:0007669"/>
    <property type="project" value="InterPro"/>
</dbReference>
<feature type="active site" evidence="5">
    <location>
        <position position="166"/>
    </location>
</feature>
<dbReference type="InterPro" id="IPR008183">
    <property type="entry name" value="Aldose_1/G6P_1-epimerase"/>
</dbReference>
<evidence type="ECO:0000256" key="4">
    <source>
        <dbReference type="PIRNR" id="PIRNR016020"/>
    </source>
</evidence>
<evidence type="ECO:0000256" key="1">
    <source>
        <dbReference type="ARBA" id="ARBA00001096"/>
    </source>
</evidence>
<protein>
    <recommendedName>
        <fullName evidence="4">Putative glucose-6-phosphate 1-epimerase</fullName>
        <ecNumber evidence="4">5.1.3.15</ecNumber>
    </recommendedName>
</protein>
<dbReference type="CDD" id="cd09020">
    <property type="entry name" value="D-hex-6-P-epi_like"/>
    <property type="match status" value="1"/>
</dbReference>
<dbReference type="Proteomes" id="UP000198658">
    <property type="component" value="Unassembled WGS sequence"/>
</dbReference>
<dbReference type="PANTHER" id="PTHR11122">
    <property type="entry name" value="APOSPORY-ASSOCIATED PROTEIN C-RELATED"/>
    <property type="match status" value="1"/>
</dbReference>
<proteinExistence type="inferred from homology"/>
<dbReference type="GO" id="GO:0030246">
    <property type="term" value="F:carbohydrate binding"/>
    <property type="evidence" value="ECO:0007669"/>
    <property type="project" value="UniProtKB-UniRule"/>
</dbReference>
<feature type="active site" evidence="5">
    <location>
        <position position="265"/>
    </location>
</feature>
<dbReference type="Gene3D" id="2.70.98.10">
    <property type="match status" value="1"/>
</dbReference>
<evidence type="ECO:0000256" key="3">
    <source>
        <dbReference type="ARBA" id="ARBA00023235"/>
    </source>
</evidence>
<accession>A0A1H3XEH9</accession>
<sequence length="290" mass="32814">MSDQLQTSFIRDTDSGALYGKPGLDLLLVQTPRYRAVIAKQGAQLLEFQAADREPLLWLSPKAQFEPGKAVRGGIPLCLPWFGINRVDPTKPKHGLVRTQPWQLTGAKELPGGDVELVFTFRHDGSEVFEAPFRCDFTMRLGRELQLHLRLENLAEKTVEYSWAWHTYFPVESVREIEVHGLEHTDYLDNTRELARFRQEGPLTFPGEVDRVFENAPAHQQILTRAPIHTHSDNCHSVITWNPGPELAATLADVDDHYGEFVCVEHGNAFADSWQLAPGERAEASLLLQR</sequence>
<dbReference type="STRING" id="658218.SAMN05216562_1479"/>
<gene>
    <name evidence="6" type="ORF">SAMN05216562_1479</name>
</gene>
<comment type="similarity">
    <text evidence="2 4">Belongs to the glucose-6-phosphate 1-epimerase family.</text>
</comment>